<name>A0A4Z0GU33_9BACL</name>
<feature type="transmembrane region" description="Helical" evidence="1">
    <location>
        <begin position="63"/>
        <end position="82"/>
    </location>
</feature>
<feature type="transmembrane region" description="Helical" evidence="1">
    <location>
        <begin position="7"/>
        <end position="26"/>
    </location>
</feature>
<keyword evidence="3" id="KW-1185">Reference proteome</keyword>
<keyword evidence="1" id="KW-1133">Transmembrane helix</keyword>
<evidence type="ECO:0000313" key="2">
    <source>
        <dbReference type="EMBL" id="TGB00481.1"/>
    </source>
</evidence>
<organism evidence="2 3">
    <name type="scientific">Sporolactobacillus shoreae</name>
    <dbReference type="NCBI Taxonomy" id="1465501"/>
    <lineage>
        <taxon>Bacteria</taxon>
        <taxon>Bacillati</taxon>
        <taxon>Bacillota</taxon>
        <taxon>Bacilli</taxon>
        <taxon>Bacillales</taxon>
        <taxon>Sporolactobacillaceae</taxon>
        <taxon>Sporolactobacillus</taxon>
    </lineage>
</organism>
<keyword evidence="1" id="KW-0812">Transmembrane</keyword>
<dbReference type="Proteomes" id="UP000298347">
    <property type="component" value="Unassembled WGS sequence"/>
</dbReference>
<feature type="transmembrane region" description="Helical" evidence="1">
    <location>
        <begin position="186"/>
        <end position="212"/>
    </location>
</feature>
<accession>A0A4Z0GU33</accession>
<dbReference type="AlphaFoldDB" id="A0A4Z0GU33"/>
<sequence>MGPTEQSMILFFAIYVLISLPVIIITRRFIHIMMIWNVFLALLPLFFSLQFPSGWINRDKKRVWLFGVLWLLFFPNAPYMITDFIHLQGFSFYTFNTQDSQMVYSTHLSIWISLIHIGIGVLMGTYSGMLSFHIVRSALIRNIGIAATHVVVILISLISGYAVYIGRFLRFNSWDIFRPAAFLSQLFSHFNLFSAGISLLFSLYILLVFWLFEIVFSFQHR</sequence>
<dbReference type="Pfam" id="PF07099">
    <property type="entry name" value="DUF1361"/>
    <property type="match status" value="1"/>
</dbReference>
<keyword evidence="1" id="KW-0472">Membrane</keyword>
<evidence type="ECO:0000256" key="1">
    <source>
        <dbReference type="SAM" id="Phobius"/>
    </source>
</evidence>
<protein>
    <submittedName>
        <fullName evidence="2">DUF1361 domain-containing protein</fullName>
    </submittedName>
</protein>
<gene>
    <name evidence="2" type="ORF">E4665_01900</name>
</gene>
<feature type="transmembrane region" description="Helical" evidence="1">
    <location>
        <begin position="102"/>
        <end position="122"/>
    </location>
</feature>
<evidence type="ECO:0000313" key="3">
    <source>
        <dbReference type="Proteomes" id="UP000298347"/>
    </source>
</evidence>
<dbReference type="OrthoDB" id="4540541at2"/>
<dbReference type="EMBL" id="SRJD01000001">
    <property type="protein sequence ID" value="TGB00481.1"/>
    <property type="molecule type" value="Genomic_DNA"/>
</dbReference>
<dbReference type="InterPro" id="IPR009793">
    <property type="entry name" value="DUF1361"/>
</dbReference>
<feature type="transmembrane region" description="Helical" evidence="1">
    <location>
        <begin position="143"/>
        <end position="166"/>
    </location>
</feature>
<comment type="caution">
    <text evidence="2">The sequence shown here is derived from an EMBL/GenBank/DDBJ whole genome shotgun (WGS) entry which is preliminary data.</text>
</comment>
<reference evidence="2 3" key="1">
    <citation type="journal article" date="2015" name="Int. J. Syst. Evol. Microbiol.">
        <title>Sporolactobacillus shoreae sp. nov. and Sporolactobacillus spathodeae sp. nov., two spore-forming lactic acid bacteria isolated from tree barks in Thailand.</title>
        <authorList>
            <person name="Thamacharoensuk T."/>
            <person name="Kitahara M."/>
            <person name="Ohkuma M."/>
            <person name="Thongchul N."/>
            <person name="Tanasupawat S."/>
        </authorList>
    </citation>
    <scope>NUCLEOTIDE SEQUENCE [LARGE SCALE GENOMIC DNA]</scope>
    <source>
        <strain evidence="2 3">BK92</strain>
    </source>
</reference>
<proteinExistence type="predicted"/>
<feature type="transmembrane region" description="Helical" evidence="1">
    <location>
        <begin position="32"/>
        <end position="51"/>
    </location>
</feature>